<keyword evidence="1" id="KW-1133">Transmembrane helix</keyword>
<feature type="transmembrane region" description="Helical" evidence="1">
    <location>
        <begin position="16"/>
        <end position="34"/>
    </location>
</feature>
<gene>
    <name evidence="2" type="ORF">PEPS_15230</name>
</gene>
<accession>A0ABM7VE49</accession>
<dbReference type="RefSeq" id="WP_338396679.1">
    <property type="nucleotide sequence ID" value="NZ_AP025292.1"/>
</dbReference>
<keyword evidence="1" id="KW-0812">Transmembrane</keyword>
<sequence>MPTQRPSNKKISPKDALLYFLIYTASIYSYFYFIRAYRFLDLKDWTVVEGVTVRRSNGHSKRSLKTSALYQVGSTVYERNSIGLMVENTELWIVANRLTPRATIVFRKSEMSKSEVLKFAKSFHFGFFDCFRSLGWADYSGYRKKNGEESFIDYPTDFSIKQFEKWKSRREKEIWDAGFNPHYKQWWILEQNYPDSTLFKREAI</sequence>
<name>A0ABM7VE49_9BACT</name>
<keyword evidence="3" id="KW-1185">Reference proteome</keyword>
<proteinExistence type="predicted"/>
<evidence type="ECO:0000313" key="3">
    <source>
        <dbReference type="Proteomes" id="UP001354989"/>
    </source>
</evidence>
<keyword evidence="1" id="KW-0472">Membrane</keyword>
<dbReference type="Proteomes" id="UP001354989">
    <property type="component" value="Chromosome"/>
</dbReference>
<dbReference type="EMBL" id="AP025292">
    <property type="protein sequence ID" value="BDC99242.1"/>
    <property type="molecule type" value="Genomic_DNA"/>
</dbReference>
<evidence type="ECO:0000256" key="1">
    <source>
        <dbReference type="SAM" id="Phobius"/>
    </source>
</evidence>
<evidence type="ECO:0000313" key="2">
    <source>
        <dbReference type="EMBL" id="BDC99242.1"/>
    </source>
</evidence>
<reference evidence="2 3" key="1">
    <citation type="submission" date="2021-12" db="EMBL/GenBank/DDBJ databases">
        <title>Genome sequencing of bacteria with rrn-lacking chromosome and rrn-plasmid.</title>
        <authorList>
            <person name="Anda M."/>
            <person name="Iwasaki W."/>
        </authorList>
    </citation>
    <scope>NUCLEOTIDE SEQUENCE [LARGE SCALE GENOMIC DNA]</scope>
    <source>
        <strain evidence="2 3">NBRC 101262</strain>
    </source>
</reference>
<protein>
    <submittedName>
        <fullName evidence="2">Uncharacterized protein</fullName>
    </submittedName>
</protein>
<organism evidence="2 3">
    <name type="scientific">Persicobacter psychrovividus</name>
    <dbReference type="NCBI Taxonomy" id="387638"/>
    <lineage>
        <taxon>Bacteria</taxon>
        <taxon>Pseudomonadati</taxon>
        <taxon>Bacteroidota</taxon>
        <taxon>Cytophagia</taxon>
        <taxon>Cytophagales</taxon>
        <taxon>Persicobacteraceae</taxon>
        <taxon>Persicobacter</taxon>
    </lineage>
</organism>